<dbReference type="Proteomes" id="UP000593572">
    <property type="component" value="Unassembled WGS sequence"/>
</dbReference>
<dbReference type="AlphaFoldDB" id="A0A7J8NEM0"/>
<name>A0A7J8NEM0_9ROSI</name>
<gene>
    <name evidence="1" type="ORF">Golob_024618</name>
</gene>
<dbReference type="EMBL" id="JABEZX010164728">
    <property type="protein sequence ID" value="MBA0575369.1"/>
    <property type="molecule type" value="Genomic_DNA"/>
</dbReference>
<comment type="caution">
    <text evidence="1">The sequence shown here is derived from an EMBL/GenBank/DDBJ whole genome shotgun (WGS) entry which is preliminary data.</text>
</comment>
<sequence>MAYAIWDTVDPNSRRARELYCRGLREQFVMLNGTHLHLTSWPFRCLASWMLHDEFKGLVKEHWRNDEEIMNNLKRFQIAVQDWNKRVYENLFVRK</sequence>
<reference evidence="1 2" key="1">
    <citation type="journal article" date="2019" name="Genome Biol. Evol.">
        <title>Insights into the evolution of the New World diploid cottons (Gossypium, subgenus Houzingenia) based on genome sequencing.</title>
        <authorList>
            <person name="Grover C.E."/>
            <person name="Arick M.A. 2nd"/>
            <person name="Thrash A."/>
            <person name="Conover J.L."/>
            <person name="Sanders W.S."/>
            <person name="Peterson D.G."/>
            <person name="Frelichowski J.E."/>
            <person name="Scheffler J.A."/>
            <person name="Scheffler B.E."/>
            <person name="Wendel J.F."/>
        </authorList>
    </citation>
    <scope>NUCLEOTIDE SEQUENCE [LARGE SCALE GENOMIC DNA]</scope>
    <source>
        <strain evidence="1">157</strain>
        <tissue evidence="1">Leaf</tissue>
    </source>
</reference>
<evidence type="ECO:0000313" key="2">
    <source>
        <dbReference type="Proteomes" id="UP000593572"/>
    </source>
</evidence>
<accession>A0A7J8NEM0</accession>
<organism evidence="1 2">
    <name type="scientific">Gossypium lobatum</name>
    <dbReference type="NCBI Taxonomy" id="34289"/>
    <lineage>
        <taxon>Eukaryota</taxon>
        <taxon>Viridiplantae</taxon>
        <taxon>Streptophyta</taxon>
        <taxon>Embryophyta</taxon>
        <taxon>Tracheophyta</taxon>
        <taxon>Spermatophyta</taxon>
        <taxon>Magnoliopsida</taxon>
        <taxon>eudicotyledons</taxon>
        <taxon>Gunneridae</taxon>
        <taxon>Pentapetalae</taxon>
        <taxon>rosids</taxon>
        <taxon>malvids</taxon>
        <taxon>Malvales</taxon>
        <taxon>Malvaceae</taxon>
        <taxon>Malvoideae</taxon>
        <taxon>Gossypium</taxon>
    </lineage>
</organism>
<proteinExistence type="predicted"/>
<evidence type="ECO:0000313" key="1">
    <source>
        <dbReference type="EMBL" id="MBA0575369.1"/>
    </source>
</evidence>
<keyword evidence="2" id="KW-1185">Reference proteome</keyword>
<protein>
    <submittedName>
        <fullName evidence="1">Uncharacterized protein</fullName>
    </submittedName>
</protein>